<evidence type="ECO:0000313" key="7">
    <source>
        <dbReference type="EMBL" id="KKL59713.1"/>
    </source>
</evidence>
<keyword evidence="4" id="KW-0233">DNA recombination</keyword>
<sequence length="286" mass="32736">MGYLSEKMLADMQLKGFAPSTKKEYLLRAHHFAAHYMRSPAEMGNLEIRHFLLDLLHEKKVSPATHHMYVASLKFLYKTTLERPEEVDCIPWPKTPRTLPVILSGEEVEQLLQAVQSIKHRTILMAAYGEGLRITEACSLQIPDIDSKRMLLHVRGGKGAKDRSVTLSKRLLILLRYYYRKTRPPKPYLFPGRYPDKPISDDAVRMVLHKAVASCGLTKRVTPHTMRHSFATHMLELGEDIRTIQRMLGHASIRTTERYTYVSDKHLGRKKSPLDLLGTKKGKVLG</sequence>
<dbReference type="InterPro" id="IPR002104">
    <property type="entry name" value="Integrase_catalytic"/>
</dbReference>
<comment type="similarity">
    <text evidence="1">Belongs to the 'phage' integrase family.</text>
</comment>
<dbReference type="InterPro" id="IPR011010">
    <property type="entry name" value="DNA_brk_join_enz"/>
</dbReference>
<gene>
    <name evidence="7" type="ORF">LCGC14_2212580</name>
</gene>
<dbReference type="InterPro" id="IPR004107">
    <property type="entry name" value="Integrase_SAM-like_N"/>
</dbReference>
<keyword evidence="3" id="KW-0238">DNA-binding</keyword>
<dbReference type="InterPro" id="IPR050090">
    <property type="entry name" value="Tyrosine_recombinase_XerCD"/>
</dbReference>
<evidence type="ECO:0000256" key="2">
    <source>
        <dbReference type="ARBA" id="ARBA00022908"/>
    </source>
</evidence>
<accession>A0A0F9DD93</accession>
<dbReference type="InterPro" id="IPR013762">
    <property type="entry name" value="Integrase-like_cat_sf"/>
</dbReference>
<proteinExistence type="inferred from homology"/>
<dbReference type="EMBL" id="LAZR01029394">
    <property type="protein sequence ID" value="KKL59713.1"/>
    <property type="molecule type" value="Genomic_DNA"/>
</dbReference>
<dbReference type="GO" id="GO:0003677">
    <property type="term" value="F:DNA binding"/>
    <property type="evidence" value="ECO:0007669"/>
    <property type="project" value="UniProtKB-KW"/>
</dbReference>
<evidence type="ECO:0000256" key="1">
    <source>
        <dbReference type="ARBA" id="ARBA00008857"/>
    </source>
</evidence>
<dbReference type="Pfam" id="PF13495">
    <property type="entry name" value="Phage_int_SAM_4"/>
    <property type="match status" value="1"/>
</dbReference>
<dbReference type="InterPro" id="IPR044068">
    <property type="entry name" value="CB"/>
</dbReference>
<dbReference type="GO" id="GO:0015074">
    <property type="term" value="P:DNA integration"/>
    <property type="evidence" value="ECO:0007669"/>
    <property type="project" value="UniProtKB-KW"/>
</dbReference>
<name>A0A0F9DD93_9ZZZZ</name>
<evidence type="ECO:0008006" key="8">
    <source>
        <dbReference type="Google" id="ProtNLM"/>
    </source>
</evidence>
<dbReference type="Gene3D" id="1.10.150.130">
    <property type="match status" value="1"/>
</dbReference>
<dbReference type="Pfam" id="PF00589">
    <property type="entry name" value="Phage_integrase"/>
    <property type="match status" value="1"/>
</dbReference>
<reference evidence="7" key="1">
    <citation type="journal article" date="2015" name="Nature">
        <title>Complex archaea that bridge the gap between prokaryotes and eukaryotes.</title>
        <authorList>
            <person name="Spang A."/>
            <person name="Saw J.H."/>
            <person name="Jorgensen S.L."/>
            <person name="Zaremba-Niedzwiedzka K."/>
            <person name="Martijn J."/>
            <person name="Lind A.E."/>
            <person name="van Eijk R."/>
            <person name="Schleper C."/>
            <person name="Guy L."/>
            <person name="Ettema T.J."/>
        </authorList>
    </citation>
    <scope>NUCLEOTIDE SEQUENCE</scope>
</reference>
<keyword evidence="2" id="KW-0229">DNA integration</keyword>
<protein>
    <recommendedName>
        <fullName evidence="8">Tyr recombinase domain-containing protein</fullName>
    </recommendedName>
</protein>
<dbReference type="GO" id="GO:0006310">
    <property type="term" value="P:DNA recombination"/>
    <property type="evidence" value="ECO:0007669"/>
    <property type="project" value="UniProtKB-KW"/>
</dbReference>
<dbReference type="PROSITE" id="PS51900">
    <property type="entry name" value="CB"/>
    <property type="match status" value="1"/>
</dbReference>
<dbReference type="Gene3D" id="1.10.443.10">
    <property type="entry name" value="Intergrase catalytic core"/>
    <property type="match status" value="1"/>
</dbReference>
<feature type="domain" description="Core-binding (CB)" evidence="6">
    <location>
        <begin position="1"/>
        <end position="81"/>
    </location>
</feature>
<dbReference type="AlphaFoldDB" id="A0A0F9DD93"/>
<dbReference type="InterPro" id="IPR010998">
    <property type="entry name" value="Integrase_recombinase_N"/>
</dbReference>
<dbReference type="PROSITE" id="PS51898">
    <property type="entry name" value="TYR_RECOMBINASE"/>
    <property type="match status" value="1"/>
</dbReference>
<evidence type="ECO:0000256" key="4">
    <source>
        <dbReference type="ARBA" id="ARBA00023172"/>
    </source>
</evidence>
<dbReference type="PANTHER" id="PTHR30349:SF64">
    <property type="entry name" value="PROPHAGE INTEGRASE INTD-RELATED"/>
    <property type="match status" value="1"/>
</dbReference>
<evidence type="ECO:0000259" key="5">
    <source>
        <dbReference type="PROSITE" id="PS51898"/>
    </source>
</evidence>
<feature type="domain" description="Tyr recombinase" evidence="5">
    <location>
        <begin position="98"/>
        <end position="272"/>
    </location>
</feature>
<comment type="caution">
    <text evidence="7">The sequence shown here is derived from an EMBL/GenBank/DDBJ whole genome shotgun (WGS) entry which is preliminary data.</text>
</comment>
<dbReference type="PANTHER" id="PTHR30349">
    <property type="entry name" value="PHAGE INTEGRASE-RELATED"/>
    <property type="match status" value="1"/>
</dbReference>
<evidence type="ECO:0000259" key="6">
    <source>
        <dbReference type="PROSITE" id="PS51900"/>
    </source>
</evidence>
<evidence type="ECO:0000256" key="3">
    <source>
        <dbReference type="ARBA" id="ARBA00023125"/>
    </source>
</evidence>
<organism evidence="7">
    <name type="scientific">marine sediment metagenome</name>
    <dbReference type="NCBI Taxonomy" id="412755"/>
    <lineage>
        <taxon>unclassified sequences</taxon>
        <taxon>metagenomes</taxon>
        <taxon>ecological metagenomes</taxon>
    </lineage>
</organism>
<dbReference type="SUPFAM" id="SSF56349">
    <property type="entry name" value="DNA breaking-rejoining enzymes"/>
    <property type="match status" value="1"/>
</dbReference>